<keyword evidence="3" id="KW-1185">Reference proteome</keyword>
<keyword evidence="1" id="KW-1133">Transmembrane helix</keyword>
<keyword evidence="1" id="KW-0812">Transmembrane</keyword>
<dbReference type="EMBL" id="WNXD01000002">
    <property type="protein sequence ID" value="MBB2145790.1"/>
    <property type="molecule type" value="Genomic_DNA"/>
</dbReference>
<feature type="transmembrane region" description="Helical" evidence="1">
    <location>
        <begin position="12"/>
        <end position="36"/>
    </location>
</feature>
<dbReference type="Proteomes" id="UP000601055">
    <property type="component" value="Unassembled WGS sequence"/>
</dbReference>
<evidence type="ECO:0008006" key="4">
    <source>
        <dbReference type="Google" id="ProtNLM"/>
    </source>
</evidence>
<proteinExistence type="predicted"/>
<comment type="caution">
    <text evidence="2">The sequence shown here is derived from an EMBL/GenBank/DDBJ whole genome shotgun (WGS) entry which is preliminary data.</text>
</comment>
<evidence type="ECO:0000313" key="2">
    <source>
        <dbReference type="EMBL" id="MBB2145790.1"/>
    </source>
</evidence>
<dbReference type="Pfam" id="PF07963">
    <property type="entry name" value="N_methyl"/>
    <property type="match status" value="1"/>
</dbReference>
<protein>
    <recommendedName>
        <fullName evidence="4">Prepilin-type N-terminal cleavage/methylation domain-containing protein</fullName>
    </recommendedName>
</protein>
<dbReference type="InterPro" id="IPR012902">
    <property type="entry name" value="N_methyl_site"/>
</dbReference>
<keyword evidence="1" id="KW-0472">Membrane</keyword>
<organism evidence="2 3">
    <name type="scientific">Pedobacter planticolens</name>
    <dbReference type="NCBI Taxonomy" id="2679964"/>
    <lineage>
        <taxon>Bacteria</taxon>
        <taxon>Pseudomonadati</taxon>
        <taxon>Bacteroidota</taxon>
        <taxon>Sphingobacteriia</taxon>
        <taxon>Sphingobacteriales</taxon>
        <taxon>Sphingobacteriaceae</taxon>
        <taxon>Pedobacter</taxon>
    </lineage>
</organism>
<evidence type="ECO:0000256" key="1">
    <source>
        <dbReference type="SAM" id="Phobius"/>
    </source>
</evidence>
<accession>A0A923E035</accession>
<reference evidence="2" key="1">
    <citation type="submission" date="2019-11" db="EMBL/GenBank/DDBJ databases">
        <title>Description of Pedobacter sp. LMG 31464T.</title>
        <authorList>
            <person name="Carlier A."/>
            <person name="Qi S."/>
            <person name="Vandamme P."/>
        </authorList>
    </citation>
    <scope>NUCLEOTIDE SEQUENCE</scope>
    <source>
        <strain evidence="2">LMG 31464</strain>
    </source>
</reference>
<dbReference type="AlphaFoldDB" id="A0A923E035"/>
<gene>
    <name evidence="2" type="ORF">GM921_09850</name>
</gene>
<evidence type="ECO:0000313" key="3">
    <source>
        <dbReference type="Proteomes" id="UP000601055"/>
    </source>
</evidence>
<name>A0A923E035_9SPHI</name>
<sequence length="121" mass="13496">MAGLMREKVRASTLIEVLIALVIIMVVFALAIRIFGNVLSSGVSLKKIQVQSQLDILAMEVKKQGYVETPHLQMDSVDYDFTIDTSARVGISQLTIAASVQGRVLARMKCLFKEMERHEEN</sequence>